<protein>
    <submittedName>
        <fullName evidence="2">Uncharacterized protein</fullName>
    </submittedName>
</protein>
<dbReference type="OrthoDB" id="1429861at2759"/>
<gene>
    <name evidence="2" type="primary">LOC110711255</name>
</gene>
<feature type="compositionally biased region" description="Polar residues" evidence="1">
    <location>
        <begin position="19"/>
        <end position="70"/>
    </location>
</feature>
<sequence>MSNQNTHYVGTIGLIYSPNDNTTVSTKQSGASTGNYEMTTRSNNYDKQSGSYLRQTAKESYSSGDYSNRGKTGYKAEYKTSSTVKVGDKGGYTEYYKQEKVTRVNYDSGSNSGGSKGNYNYGGGGNKYLY</sequence>
<reference evidence="2" key="1">
    <citation type="journal article" date="2017" name="Nature">
        <title>The genome of Chenopodium quinoa.</title>
        <authorList>
            <person name="Jarvis D.E."/>
            <person name="Ho Y.S."/>
            <person name="Lightfoot D.J."/>
            <person name="Schmoeckel S.M."/>
            <person name="Li B."/>
            <person name="Borm T.J.A."/>
            <person name="Ohyanagi H."/>
            <person name="Mineta K."/>
            <person name="Michell C.T."/>
            <person name="Saber N."/>
            <person name="Kharbatia N.M."/>
            <person name="Rupper R.R."/>
            <person name="Sharp A.R."/>
            <person name="Dally N."/>
            <person name="Boughton B.A."/>
            <person name="Woo Y.H."/>
            <person name="Gao G."/>
            <person name="Schijlen E.G.W.M."/>
            <person name="Guo X."/>
            <person name="Momin A.A."/>
            <person name="Negrao S."/>
            <person name="Al-Babili S."/>
            <person name="Gehring C."/>
            <person name="Roessner U."/>
            <person name="Jung C."/>
            <person name="Murphy K."/>
            <person name="Arold S.T."/>
            <person name="Gojobori T."/>
            <person name="van der Linden C.G."/>
            <person name="van Loo E.N."/>
            <person name="Jellen E.N."/>
            <person name="Maughan P.J."/>
            <person name="Tester M."/>
        </authorList>
    </citation>
    <scope>NUCLEOTIDE SEQUENCE [LARGE SCALE GENOMIC DNA]</scope>
    <source>
        <strain evidence="2">cv. PI 614886</strain>
    </source>
</reference>
<reference evidence="2" key="2">
    <citation type="submission" date="2021-03" db="UniProtKB">
        <authorList>
            <consortium name="EnsemblPlants"/>
        </authorList>
    </citation>
    <scope>IDENTIFICATION</scope>
</reference>
<dbReference type="OMA" id="TRNNICD"/>
<evidence type="ECO:0000256" key="1">
    <source>
        <dbReference type="SAM" id="MobiDB-lite"/>
    </source>
</evidence>
<evidence type="ECO:0000313" key="2">
    <source>
        <dbReference type="EnsemblPlants" id="AUR62041658-RA:cds"/>
    </source>
</evidence>
<dbReference type="Proteomes" id="UP000596660">
    <property type="component" value="Unplaced"/>
</dbReference>
<organism evidence="2 3">
    <name type="scientific">Chenopodium quinoa</name>
    <name type="common">Quinoa</name>
    <dbReference type="NCBI Taxonomy" id="63459"/>
    <lineage>
        <taxon>Eukaryota</taxon>
        <taxon>Viridiplantae</taxon>
        <taxon>Streptophyta</taxon>
        <taxon>Embryophyta</taxon>
        <taxon>Tracheophyta</taxon>
        <taxon>Spermatophyta</taxon>
        <taxon>Magnoliopsida</taxon>
        <taxon>eudicotyledons</taxon>
        <taxon>Gunneridae</taxon>
        <taxon>Pentapetalae</taxon>
        <taxon>Caryophyllales</taxon>
        <taxon>Chenopodiaceae</taxon>
        <taxon>Chenopodioideae</taxon>
        <taxon>Atripliceae</taxon>
        <taxon>Chenopodium</taxon>
    </lineage>
</organism>
<feature type="region of interest" description="Disordered" evidence="1">
    <location>
        <begin position="19"/>
        <end position="73"/>
    </location>
</feature>
<dbReference type="EnsemblPlants" id="AUR62041658-RA">
    <property type="protein sequence ID" value="AUR62041658-RA:cds"/>
    <property type="gene ID" value="AUR62041658"/>
</dbReference>
<dbReference type="KEGG" id="cqi:110711255"/>
<dbReference type="RefSeq" id="XP_021745325.1">
    <property type="nucleotide sequence ID" value="XM_021889633.1"/>
</dbReference>
<proteinExistence type="predicted"/>
<dbReference type="Gramene" id="AUR62041658-RA">
    <property type="protein sequence ID" value="AUR62041658-RA:cds"/>
    <property type="gene ID" value="AUR62041658"/>
</dbReference>
<dbReference type="GeneID" id="110711255"/>
<evidence type="ECO:0000313" key="3">
    <source>
        <dbReference type="Proteomes" id="UP000596660"/>
    </source>
</evidence>
<dbReference type="AlphaFoldDB" id="A0A803N7A4"/>
<name>A0A803N7A4_CHEQI</name>
<accession>A0A803N7A4</accession>
<keyword evidence="3" id="KW-1185">Reference proteome</keyword>